<keyword evidence="3" id="KW-1185">Reference proteome</keyword>
<dbReference type="InterPro" id="IPR021109">
    <property type="entry name" value="Peptidase_aspartic_dom_sf"/>
</dbReference>
<dbReference type="PANTHER" id="PTHR33067:SF9">
    <property type="entry name" value="RNA-DIRECTED DNA POLYMERASE"/>
    <property type="match status" value="1"/>
</dbReference>
<name>A0ABQ5DYN7_9ASTR</name>
<proteinExistence type="predicted"/>
<gene>
    <name evidence="2" type="ORF">Tco_0952915</name>
</gene>
<comment type="caution">
    <text evidence="2">The sequence shown here is derived from an EMBL/GenBank/DDBJ whole genome shotgun (WGS) entry which is preliminary data.</text>
</comment>
<evidence type="ECO:0000313" key="3">
    <source>
        <dbReference type="Proteomes" id="UP001151760"/>
    </source>
</evidence>
<dbReference type="PANTHER" id="PTHR33067">
    <property type="entry name" value="RNA-DIRECTED DNA POLYMERASE-RELATED"/>
    <property type="match status" value="1"/>
</dbReference>
<dbReference type="Gene3D" id="2.40.70.10">
    <property type="entry name" value="Acid Proteases"/>
    <property type="match status" value="1"/>
</dbReference>
<evidence type="ECO:0000313" key="2">
    <source>
        <dbReference type="EMBL" id="GJT44200.1"/>
    </source>
</evidence>
<sequence length="411" mass="45994">MGDENPRRTLGNYCQPIHEGYRNTIAIPNGNNVVPLRFDTIRLVQNGCSFHELRSDDPNQHLKDFLKLMDSLNALLEDLALYDNESWNDLRDFAKSVKAISLPQDVPSTSDCRLIELENQVQRLMEAHLAPNQSVQVNKIASSCEICGGPHDTQFCMENLEQAFVVYVSSRTDEAGAARISKFEANFKQYQSEMTNKIDTFLKAFNDRMTGTLPSDTVKNPKLNVNPTSTSSARSYPMGDPQSSFNFFKSVNAIQTCFKSTTNIQKDQLQVKTLMVNEVETPKLKEPEKALEDEFADLHLNLPVLDVLAHDSKPFDTLADLASSVNLIPLSLFKKRKIGLLEETEDVLGLADGTNSCPLGIAKYVEVDVGKLKLCEDFYIVDMEREHTCRLLVGRGFLATASTVIDCKKAK</sequence>
<dbReference type="EMBL" id="BQNB010015793">
    <property type="protein sequence ID" value="GJT44200.1"/>
    <property type="molecule type" value="Genomic_DNA"/>
</dbReference>
<feature type="region of interest" description="Disordered" evidence="1">
    <location>
        <begin position="213"/>
        <end position="237"/>
    </location>
</feature>
<dbReference type="CDD" id="cd00303">
    <property type="entry name" value="retropepsin_like"/>
    <property type="match status" value="1"/>
</dbReference>
<evidence type="ECO:0000256" key="1">
    <source>
        <dbReference type="SAM" id="MobiDB-lite"/>
    </source>
</evidence>
<feature type="compositionally biased region" description="Polar residues" evidence="1">
    <location>
        <begin position="213"/>
        <end position="234"/>
    </location>
</feature>
<dbReference type="Proteomes" id="UP001151760">
    <property type="component" value="Unassembled WGS sequence"/>
</dbReference>
<reference evidence="2" key="1">
    <citation type="journal article" date="2022" name="Int. J. Mol. Sci.">
        <title>Draft Genome of Tanacetum Coccineum: Genomic Comparison of Closely Related Tanacetum-Family Plants.</title>
        <authorList>
            <person name="Yamashiro T."/>
            <person name="Shiraishi A."/>
            <person name="Nakayama K."/>
            <person name="Satake H."/>
        </authorList>
    </citation>
    <scope>NUCLEOTIDE SEQUENCE</scope>
</reference>
<reference evidence="2" key="2">
    <citation type="submission" date="2022-01" db="EMBL/GenBank/DDBJ databases">
        <authorList>
            <person name="Yamashiro T."/>
            <person name="Shiraishi A."/>
            <person name="Satake H."/>
            <person name="Nakayama K."/>
        </authorList>
    </citation>
    <scope>NUCLEOTIDE SEQUENCE</scope>
</reference>
<accession>A0ABQ5DYN7</accession>
<organism evidence="2 3">
    <name type="scientific">Tanacetum coccineum</name>
    <dbReference type="NCBI Taxonomy" id="301880"/>
    <lineage>
        <taxon>Eukaryota</taxon>
        <taxon>Viridiplantae</taxon>
        <taxon>Streptophyta</taxon>
        <taxon>Embryophyta</taxon>
        <taxon>Tracheophyta</taxon>
        <taxon>Spermatophyta</taxon>
        <taxon>Magnoliopsida</taxon>
        <taxon>eudicotyledons</taxon>
        <taxon>Gunneridae</taxon>
        <taxon>Pentapetalae</taxon>
        <taxon>asterids</taxon>
        <taxon>campanulids</taxon>
        <taxon>Asterales</taxon>
        <taxon>Asteraceae</taxon>
        <taxon>Asteroideae</taxon>
        <taxon>Anthemideae</taxon>
        <taxon>Anthemidinae</taxon>
        <taxon>Tanacetum</taxon>
    </lineage>
</organism>
<protein>
    <submittedName>
        <fullName evidence="2">MAK10-like protein</fullName>
    </submittedName>
</protein>